<protein>
    <submittedName>
        <fullName evidence="4">Flavin reductase family protein</fullName>
    </submittedName>
</protein>
<dbReference type="GO" id="GO:0010181">
    <property type="term" value="F:FMN binding"/>
    <property type="evidence" value="ECO:0007669"/>
    <property type="project" value="InterPro"/>
</dbReference>
<dbReference type="PANTHER" id="PTHR30466">
    <property type="entry name" value="FLAVIN REDUCTASE"/>
    <property type="match status" value="1"/>
</dbReference>
<reference evidence="4 5" key="1">
    <citation type="submission" date="2019-04" db="EMBL/GenBank/DDBJ databases">
        <title>Lampropedia sp YIM MLB12 draf genome.</title>
        <authorList>
            <person name="Wang Y.-X."/>
        </authorList>
    </citation>
    <scope>NUCLEOTIDE SEQUENCE [LARGE SCALE GENOMIC DNA]</scope>
    <source>
        <strain evidence="4 5">YIM MLB12</strain>
    </source>
</reference>
<keyword evidence="2" id="KW-0560">Oxidoreductase</keyword>
<dbReference type="PANTHER" id="PTHR30466:SF11">
    <property type="entry name" value="FLAVIN-DEPENDENT MONOOXYGENASE, REDUCTASE SUBUNIT HSAB"/>
    <property type="match status" value="1"/>
</dbReference>
<dbReference type="EMBL" id="SSWX01000026">
    <property type="protein sequence ID" value="THJ31228.1"/>
    <property type="molecule type" value="Genomic_DNA"/>
</dbReference>
<sequence length="185" mass="19842">MPIAAHLKSEFNARHLRDAFGHFATGVTVVTTLDAQGAPVGLTISSFSPVSLNPPLILWSLVNTASSREAFLQHPRFAINVLAADQHALALQFASRSPDRFKDVAVEFSASGLPLLTGALAWFECKRFVEHLAGDHTIFIGEVEQVGYRGPNPADLAQMAAPDAIQAAAPLIFHRGVLHQGGLSR</sequence>
<comment type="similarity">
    <text evidence="1">Belongs to the non-flavoprotein flavin reductase family.</text>
</comment>
<dbReference type="InterPro" id="IPR002563">
    <property type="entry name" value="Flavin_Rdtase-like_dom"/>
</dbReference>
<dbReference type="AlphaFoldDB" id="A0A4S5BNA8"/>
<evidence type="ECO:0000256" key="2">
    <source>
        <dbReference type="ARBA" id="ARBA00023002"/>
    </source>
</evidence>
<keyword evidence="5" id="KW-1185">Reference proteome</keyword>
<proteinExistence type="inferred from homology"/>
<dbReference type="Gene3D" id="2.30.110.10">
    <property type="entry name" value="Electron Transport, Fmn-binding Protein, Chain A"/>
    <property type="match status" value="1"/>
</dbReference>
<comment type="caution">
    <text evidence="4">The sequence shown here is derived from an EMBL/GenBank/DDBJ whole genome shotgun (WGS) entry which is preliminary data.</text>
</comment>
<dbReference type="Pfam" id="PF01613">
    <property type="entry name" value="Flavin_Reduct"/>
    <property type="match status" value="1"/>
</dbReference>
<dbReference type="Proteomes" id="UP000306236">
    <property type="component" value="Unassembled WGS sequence"/>
</dbReference>
<evidence type="ECO:0000313" key="4">
    <source>
        <dbReference type="EMBL" id="THJ31228.1"/>
    </source>
</evidence>
<dbReference type="InterPro" id="IPR050268">
    <property type="entry name" value="NADH-dep_flavin_reductase"/>
</dbReference>
<organism evidence="4 5">
    <name type="scientific">Lampropedia aestuarii</name>
    <dbReference type="NCBI Taxonomy" id="2562762"/>
    <lineage>
        <taxon>Bacteria</taxon>
        <taxon>Pseudomonadati</taxon>
        <taxon>Pseudomonadota</taxon>
        <taxon>Betaproteobacteria</taxon>
        <taxon>Burkholderiales</taxon>
        <taxon>Comamonadaceae</taxon>
        <taxon>Lampropedia</taxon>
    </lineage>
</organism>
<dbReference type="SMART" id="SM00903">
    <property type="entry name" value="Flavin_Reduct"/>
    <property type="match status" value="1"/>
</dbReference>
<dbReference type="OrthoDB" id="9792858at2"/>
<evidence type="ECO:0000313" key="5">
    <source>
        <dbReference type="Proteomes" id="UP000306236"/>
    </source>
</evidence>
<evidence type="ECO:0000259" key="3">
    <source>
        <dbReference type="SMART" id="SM00903"/>
    </source>
</evidence>
<evidence type="ECO:0000256" key="1">
    <source>
        <dbReference type="ARBA" id="ARBA00008898"/>
    </source>
</evidence>
<dbReference type="SUPFAM" id="SSF50475">
    <property type="entry name" value="FMN-binding split barrel"/>
    <property type="match status" value="1"/>
</dbReference>
<dbReference type="GO" id="GO:0042602">
    <property type="term" value="F:riboflavin reductase (NADPH) activity"/>
    <property type="evidence" value="ECO:0007669"/>
    <property type="project" value="TreeGrafter"/>
</dbReference>
<accession>A0A4S5BNA8</accession>
<dbReference type="InterPro" id="IPR012349">
    <property type="entry name" value="Split_barrel_FMN-bd"/>
</dbReference>
<feature type="domain" description="Flavin reductase like" evidence="3">
    <location>
        <begin position="20"/>
        <end position="180"/>
    </location>
</feature>
<name>A0A4S5BNA8_9BURK</name>
<gene>
    <name evidence="4" type="ORF">E8K88_15705</name>
</gene>